<accession>A0A238VDV9</accession>
<proteinExistence type="predicted"/>
<evidence type="ECO:0000313" key="2">
    <source>
        <dbReference type="EMBL" id="SNR32592.1"/>
    </source>
</evidence>
<dbReference type="SUPFAM" id="SSF109998">
    <property type="entry name" value="Triger factor/SurA peptide-binding domain-like"/>
    <property type="match status" value="1"/>
</dbReference>
<dbReference type="RefSeq" id="WP_089299775.1">
    <property type="nucleotide sequence ID" value="NZ_FZNW01000002.1"/>
</dbReference>
<feature type="signal peptide" evidence="1">
    <location>
        <begin position="1"/>
        <end position="31"/>
    </location>
</feature>
<keyword evidence="3" id="KW-1185">Reference proteome</keyword>
<dbReference type="AlphaFoldDB" id="A0A238VDV9"/>
<dbReference type="Proteomes" id="UP000198348">
    <property type="component" value="Unassembled WGS sequence"/>
</dbReference>
<evidence type="ECO:0000256" key="1">
    <source>
        <dbReference type="SAM" id="SignalP"/>
    </source>
</evidence>
<dbReference type="Gene3D" id="1.10.4030.10">
    <property type="entry name" value="Porin chaperone SurA, peptide-binding domain"/>
    <property type="match status" value="1"/>
</dbReference>
<dbReference type="InterPro" id="IPR027304">
    <property type="entry name" value="Trigger_fact/SurA_dom_sf"/>
</dbReference>
<keyword evidence="1" id="KW-0732">Signal</keyword>
<organism evidence="2 3">
    <name type="scientific">Haloechinothrix alba</name>
    <dbReference type="NCBI Taxonomy" id="664784"/>
    <lineage>
        <taxon>Bacteria</taxon>
        <taxon>Bacillati</taxon>
        <taxon>Actinomycetota</taxon>
        <taxon>Actinomycetes</taxon>
        <taxon>Pseudonocardiales</taxon>
        <taxon>Pseudonocardiaceae</taxon>
        <taxon>Haloechinothrix</taxon>
    </lineage>
</organism>
<sequence length="317" mass="34014">MGWIIRRFAPIIVLVSSVLLLAGCVSGPSKASSAAIVGDETISLEQVQQDVNWLLHNMPEARQAEEQDGLGQFSRHVLRAHIHHELLGVAAEREGLSAEREDVDEILESWGGVDEAPAAVGIPPEYIERFATDIVLLQELGERYIDRVSVDVVGAEVAADSPEDPMREQAVALGQEIADEPGRANEIIEREGQPVIDETFTPGDLIEQGAMELAASALFSAEPGTVAVIQPSSQQPVWLVALVTERDVDGGEGDAGSAQADPQMLYSLGIRMLAPIADELGVEVNPRYGVWDPAGVDIAESEDHTVGELIPARDVEP</sequence>
<dbReference type="PROSITE" id="PS51257">
    <property type="entry name" value="PROKAR_LIPOPROTEIN"/>
    <property type="match status" value="1"/>
</dbReference>
<dbReference type="EMBL" id="FZNW01000002">
    <property type="protein sequence ID" value="SNR32592.1"/>
    <property type="molecule type" value="Genomic_DNA"/>
</dbReference>
<protein>
    <submittedName>
        <fullName evidence="2">SurA N-terminal domain-containing protein</fullName>
    </submittedName>
</protein>
<dbReference type="OrthoDB" id="5175106at2"/>
<name>A0A238VDV9_9PSEU</name>
<dbReference type="Pfam" id="PF13624">
    <property type="entry name" value="SurA_N_3"/>
    <property type="match status" value="1"/>
</dbReference>
<evidence type="ECO:0000313" key="3">
    <source>
        <dbReference type="Proteomes" id="UP000198348"/>
    </source>
</evidence>
<gene>
    <name evidence="2" type="ORF">SAMN06265360_102133</name>
</gene>
<feature type="chain" id="PRO_5012127533" evidence="1">
    <location>
        <begin position="32"/>
        <end position="317"/>
    </location>
</feature>
<reference evidence="2 3" key="1">
    <citation type="submission" date="2017-06" db="EMBL/GenBank/DDBJ databases">
        <authorList>
            <person name="Kim H.J."/>
            <person name="Triplett B.A."/>
        </authorList>
    </citation>
    <scope>NUCLEOTIDE SEQUENCE [LARGE SCALE GENOMIC DNA]</scope>
    <source>
        <strain evidence="2 3">DSM 45207</strain>
    </source>
</reference>